<dbReference type="KEGG" id="gry:D7I44_13490"/>
<feature type="domain" description="PPM-type phosphatase" evidence="1">
    <location>
        <begin position="26"/>
        <end position="257"/>
    </location>
</feature>
<proteinExistence type="predicted"/>
<dbReference type="InterPro" id="IPR036457">
    <property type="entry name" value="PPM-type-like_dom_sf"/>
</dbReference>
<dbReference type="Pfam" id="PF13672">
    <property type="entry name" value="PP2C_2"/>
    <property type="match status" value="1"/>
</dbReference>
<evidence type="ECO:0000313" key="2">
    <source>
        <dbReference type="EMBL" id="AYG04443.1"/>
    </source>
</evidence>
<keyword evidence="3" id="KW-1185">Reference proteome</keyword>
<sequence>MTQIGRSSRRHDVALPEHDGARITLSWSAASDRGHRRAVNEDSVLARAPIFAVADGMGGHEAGDFASAAVITRLAEQLGRRFIAAPEISDALRAAVDDMTRGVGMTDLGTGTTVTGLALTLKDGEPYWLVFNIGDSRVYQLQDGVLEQLTVDHSIVQQLLDRGLITPSEAEVHPHANVITRAVGFNEDPVPDFWLIPIVAGSRLLVCSDGLTKELTEHGIRHFLSIGASASDAATRLMDAALGNGGRDNVSVVVVDVLGTPELAAAKPRTGGAGRRARTGPVTA</sequence>
<protein>
    <submittedName>
        <fullName evidence="2">Serine/threonine-protein phosphatase</fullName>
    </submittedName>
</protein>
<dbReference type="PANTHER" id="PTHR47992">
    <property type="entry name" value="PROTEIN PHOSPHATASE"/>
    <property type="match status" value="1"/>
</dbReference>
<dbReference type="SMART" id="SM00331">
    <property type="entry name" value="PP2C_SIG"/>
    <property type="match status" value="1"/>
</dbReference>
<organism evidence="2 3">
    <name type="scientific">Gryllotalpicola protaetiae</name>
    <dbReference type="NCBI Taxonomy" id="2419771"/>
    <lineage>
        <taxon>Bacteria</taxon>
        <taxon>Bacillati</taxon>
        <taxon>Actinomycetota</taxon>
        <taxon>Actinomycetes</taxon>
        <taxon>Micrococcales</taxon>
        <taxon>Microbacteriaceae</taxon>
        <taxon>Gryllotalpicola</taxon>
    </lineage>
</organism>
<dbReference type="SMART" id="SM00332">
    <property type="entry name" value="PP2Cc"/>
    <property type="match status" value="1"/>
</dbReference>
<accession>A0A387BKP2</accession>
<dbReference type="Proteomes" id="UP000275069">
    <property type="component" value="Chromosome"/>
</dbReference>
<dbReference type="Gene3D" id="3.60.40.10">
    <property type="entry name" value="PPM-type phosphatase domain"/>
    <property type="match status" value="1"/>
</dbReference>
<gene>
    <name evidence="2" type="ORF">D7I44_13490</name>
</gene>
<dbReference type="InterPro" id="IPR015655">
    <property type="entry name" value="PP2C"/>
</dbReference>
<dbReference type="OrthoDB" id="9801841at2"/>
<dbReference type="EMBL" id="CP032624">
    <property type="protein sequence ID" value="AYG04443.1"/>
    <property type="molecule type" value="Genomic_DNA"/>
</dbReference>
<dbReference type="CDD" id="cd00143">
    <property type="entry name" value="PP2Cc"/>
    <property type="match status" value="1"/>
</dbReference>
<evidence type="ECO:0000259" key="1">
    <source>
        <dbReference type="PROSITE" id="PS51746"/>
    </source>
</evidence>
<name>A0A387BKP2_9MICO</name>
<dbReference type="SUPFAM" id="SSF81606">
    <property type="entry name" value="PP2C-like"/>
    <property type="match status" value="1"/>
</dbReference>
<dbReference type="PROSITE" id="PS51746">
    <property type="entry name" value="PPM_2"/>
    <property type="match status" value="1"/>
</dbReference>
<dbReference type="RefSeq" id="WP_120789973.1">
    <property type="nucleotide sequence ID" value="NZ_CP032624.1"/>
</dbReference>
<dbReference type="GO" id="GO:0004722">
    <property type="term" value="F:protein serine/threonine phosphatase activity"/>
    <property type="evidence" value="ECO:0007669"/>
    <property type="project" value="InterPro"/>
</dbReference>
<reference evidence="2 3" key="1">
    <citation type="submission" date="2018-09" db="EMBL/GenBank/DDBJ databases">
        <title>Genome sequencing of strain 2DFW10M-5.</title>
        <authorList>
            <person name="Heo J."/>
            <person name="Kim S.-J."/>
            <person name="Kwon S.-W."/>
        </authorList>
    </citation>
    <scope>NUCLEOTIDE SEQUENCE [LARGE SCALE GENOMIC DNA]</scope>
    <source>
        <strain evidence="2 3">2DFW10M-5</strain>
    </source>
</reference>
<dbReference type="AlphaFoldDB" id="A0A387BKP2"/>
<evidence type="ECO:0000313" key="3">
    <source>
        <dbReference type="Proteomes" id="UP000275069"/>
    </source>
</evidence>
<dbReference type="InterPro" id="IPR001932">
    <property type="entry name" value="PPM-type_phosphatase-like_dom"/>
</dbReference>